<evidence type="ECO:0000256" key="10">
    <source>
        <dbReference type="RuleBase" id="RU365087"/>
    </source>
</evidence>
<name>A0A1I7BWH9_9FLAO</name>
<keyword evidence="9 10" id="KW-0472">Membrane</keyword>
<evidence type="ECO:0000256" key="7">
    <source>
        <dbReference type="ARBA" id="ARBA00022989"/>
    </source>
</evidence>
<dbReference type="GO" id="GO:0009306">
    <property type="term" value="P:protein secretion"/>
    <property type="evidence" value="ECO:0007669"/>
    <property type="project" value="UniProtKB-UniRule"/>
</dbReference>
<dbReference type="PANTHER" id="PTHR34182">
    <property type="entry name" value="PROTEIN-EXPORT MEMBRANE PROTEIN SECG"/>
    <property type="match status" value="1"/>
</dbReference>
<dbReference type="PRINTS" id="PR01651">
    <property type="entry name" value="SECGEXPORT"/>
</dbReference>
<sequence length="102" mass="10477">MGTLLTILILLASVLLVLVVLIQNPKGGGLSTDFGAAHQLGGVQKTNDSIEKATWGLAGIIGVLSIVMTMIYKGEDAPVQQEQPTQTEQPAPAPAGEQGGAQ</sequence>
<dbReference type="Pfam" id="PF03840">
    <property type="entry name" value="SecG"/>
    <property type="match status" value="1"/>
</dbReference>
<dbReference type="PANTHER" id="PTHR34182:SF1">
    <property type="entry name" value="PROTEIN-EXPORT MEMBRANE PROTEIN SECG"/>
    <property type="match status" value="1"/>
</dbReference>
<feature type="transmembrane region" description="Helical" evidence="10">
    <location>
        <begin position="53"/>
        <end position="72"/>
    </location>
</feature>
<keyword evidence="6 10" id="KW-0653">Protein transport</keyword>
<evidence type="ECO:0000313" key="13">
    <source>
        <dbReference type="Proteomes" id="UP000236454"/>
    </source>
</evidence>
<keyword evidence="5 10" id="KW-0812">Transmembrane</keyword>
<evidence type="ECO:0000256" key="3">
    <source>
        <dbReference type="ARBA" id="ARBA00022448"/>
    </source>
</evidence>
<keyword evidence="3 10" id="KW-0813">Transport</keyword>
<keyword evidence="8 10" id="KW-0811">Translocation</keyword>
<evidence type="ECO:0000256" key="6">
    <source>
        <dbReference type="ARBA" id="ARBA00022927"/>
    </source>
</evidence>
<evidence type="ECO:0000256" key="4">
    <source>
        <dbReference type="ARBA" id="ARBA00022475"/>
    </source>
</evidence>
<feature type="region of interest" description="Disordered" evidence="11">
    <location>
        <begin position="77"/>
        <end position="102"/>
    </location>
</feature>
<dbReference type="GO" id="GO:0015450">
    <property type="term" value="F:protein-transporting ATPase activity"/>
    <property type="evidence" value="ECO:0007669"/>
    <property type="project" value="UniProtKB-UniRule"/>
</dbReference>
<evidence type="ECO:0000256" key="8">
    <source>
        <dbReference type="ARBA" id="ARBA00023010"/>
    </source>
</evidence>
<keyword evidence="13" id="KW-1185">Reference proteome</keyword>
<dbReference type="InterPro" id="IPR004692">
    <property type="entry name" value="SecG"/>
</dbReference>
<protein>
    <recommendedName>
        <fullName evidence="10">Protein-export membrane protein SecG</fullName>
    </recommendedName>
</protein>
<dbReference type="STRING" id="477690.SAMN05216474_3143"/>
<reference evidence="12 13" key="1">
    <citation type="submission" date="2016-10" db="EMBL/GenBank/DDBJ databases">
        <authorList>
            <person name="de Groot N.N."/>
        </authorList>
    </citation>
    <scope>NUCLEOTIDE SEQUENCE [LARGE SCALE GENOMIC DNA]</scope>
    <source>
        <strain evidence="12 13">CGMCC 1.7005</strain>
    </source>
</reference>
<evidence type="ECO:0000256" key="1">
    <source>
        <dbReference type="ARBA" id="ARBA00004651"/>
    </source>
</evidence>
<dbReference type="GO" id="GO:0005886">
    <property type="term" value="C:plasma membrane"/>
    <property type="evidence" value="ECO:0007669"/>
    <property type="project" value="UniProtKB-SubCell"/>
</dbReference>
<evidence type="ECO:0000256" key="9">
    <source>
        <dbReference type="ARBA" id="ARBA00023136"/>
    </source>
</evidence>
<keyword evidence="4 10" id="KW-1003">Cell membrane</keyword>
<dbReference type="RefSeq" id="WP_090253383.1">
    <property type="nucleotide sequence ID" value="NZ_FPAS01000008.1"/>
</dbReference>
<accession>A0A1I7BWH9</accession>
<organism evidence="12 13">
    <name type="scientific">Lishizhenia tianjinensis</name>
    <dbReference type="NCBI Taxonomy" id="477690"/>
    <lineage>
        <taxon>Bacteria</taxon>
        <taxon>Pseudomonadati</taxon>
        <taxon>Bacteroidota</taxon>
        <taxon>Flavobacteriia</taxon>
        <taxon>Flavobacteriales</taxon>
        <taxon>Crocinitomicaceae</taxon>
        <taxon>Lishizhenia</taxon>
    </lineage>
</organism>
<evidence type="ECO:0000256" key="2">
    <source>
        <dbReference type="ARBA" id="ARBA00008445"/>
    </source>
</evidence>
<comment type="function">
    <text evidence="10">Involved in protein export. Participates in an early event of protein translocation.</text>
</comment>
<proteinExistence type="inferred from homology"/>
<evidence type="ECO:0000256" key="11">
    <source>
        <dbReference type="SAM" id="MobiDB-lite"/>
    </source>
</evidence>
<dbReference type="Proteomes" id="UP000236454">
    <property type="component" value="Unassembled WGS sequence"/>
</dbReference>
<evidence type="ECO:0000313" key="12">
    <source>
        <dbReference type="EMBL" id="SFT91538.1"/>
    </source>
</evidence>
<comment type="similarity">
    <text evidence="2 10">Belongs to the SecG family.</text>
</comment>
<gene>
    <name evidence="12" type="ORF">SAMN05216474_3143</name>
</gene>
<keyword evidence="7 10" id="KW-1133">Transmembrane helix</keyword>
<evidence type="ECO:0000256" key="5">
    <source>
        <dbReference type="ARBA" id="ARBA00022692"/>
    </source>
</evidence>
<feature type="compositionally biased region" description="Low complexity" evidence="11">
    <location>
        <begin position="80"/>
        <end position="96"/>
    </location>
</feature>
<dbReference type="GO" id="GO:0065002">
    <property type="term" value="P:intracellular protein transmembrane transport"/>
    <property type="evidence" value="ECO:0007669"/>
    <property type="project" value="TreeGrafter"/>
</dbReference>
<comment type="caution">
    <text evidence="10">Lacks conserved residue(s) required for the propagation of feature annotation.</text>
</comment>
<dbReference type="AlphaFoldDB" id="A0A1I7BWH9"/>
<dbReference type="EMBL" id="FPAS01000008">
    <property type="protein sequence ID" value="SFT91538.1"/>
    <property type="molecule type" value="Genomic_DNA"/>
</dbReference>
<dbReference type="NCBIfam" id="TIGR00810">
    <property type="entry name" value="secG"/>
    <property type="match status" value="1"/>
</dbReference>
<comment type="subcellular location">
    <subcellularLocation>
        <location evidence="1 10">Cell membrane</location>
        <topology evidence="1 10">Multi-pass membrane protein</topology>
    </subcellularLocation>
</comment>
<dbReference type="GO" id="GO:0043952">
    <property type="term" value="P:protein transport by the Sec complex"/>
    <property type="evidence" value="ECO:0007669"/>
    <property type="project" value="TreeGrafter"/>
</dbReference>
<dbReference type="OrthoDB" id="1122493at2"/>